<dbReference type="EMBL" id="GBXM01092985">
    <property type="protein sequence ID" value="JAH15592.1"/>
    <property type="molecule type" value="Transcribed_RNA"/>
</dbReference>
<evidence type="ECO:0000313" key="1">
    <source>
        <dbReference type="EMBL" id="JAH15592.1"/>
    </source>
</evidence>
<reference evidence="1" key="2">
    <citation type="journal article" date="2015" name="Fish Shellfish Immunol.">
        <title>Early steps in the European eel (Anguilla anguilla)-Vibrio vulnificus interaction in the gills: Role of the RtxA13 toxin.</title>
        <authorList>
            <person name="Callol A."/>
            <person name="Pajuelo D."/>
            <person name="Ebbesson L."/>
            <person name="Teles M."/>
            <person name="MacKenzie S."/>
            <person name="Amaro C."/>
        </authorList>
    </citation>
    <scope>NUCLEOTIDE SEQUENCE</scope>
</reference>
<reference evidence="1" key="1">
    <citation type="submission" date="2014-11" db="EMBL/GenBank/DDBJ databases">
        <authorList>
            <person name="Amaro Gonzalez C."/>
        </authorList>
    </citation>
    <scope>NUCLEOTIDE SEQUENCE</scope>
</reference>
<accession>A0A0E9QGG4</accession>
<protein>
    <submittedName>
        <fullName evidence="1">Uncharacterized protein</fullName>
    </submittedName>
</protein>
<name>A0A0E9QGG4_ANGAN</name>
<organism evidence="1">
    <name type="scientific">Anguilla anguilla</name>
    <name type="common">European freshwater eel</name>
    <name type="synonym">Muraena anguilla</name>
    <dbReference type="NCBI Taxonomy" id="7936"/>
    <lineage>
        <taxon>Eukaryota</taxon>
        <taxon>Metazoa</taxon>
        <taxon>Chordata</taxon>
        <taxon>Craniata</taxon>
        <taxon>Vertebrata</taxon>
        <taxon>Euteleostomi</taxon>
        <taxon>Actinopterygii</taxon>
        <taxon>Neopterygii</taxon>
        <taxon>Teleostei</taxon>
        <taxon>Anguilliformes</taxon>
        <taxon>Anguillidae</taxon>
        <taxon>Anguilla</taxon>
    </lineage>
</organism>
<dbReference type="AlphaFoldDB" id="A0A0E9QGG4"/>
<proteinExistence type="predicted"/>
<sequence length="22" mass="2506">MHNIPLCTVPVCPELSIMECYI</sequence>